<sequence>MVGVRWMTAGRDATRERLESALGSGRGAVLVGAPGVGKTVMARAVAREFGRQHPGVATRWVSATESATAIPFGAFSHLVELAGADEPAALLRAAQESLRRYAATGLTLVVDDAHHLDTLSATLVHQIALSGMARLLLTVRHGEPCPDAVVALWRDGVLERCEIDPFDADESAGLLEQVLGGPVEGVSAARMFDASRGNPLCLRHLVEAAVDAGSLRQVEGVWQLRGEMRLTPELSTLIDQRLRTLDPEVRTVLEFLAIEEPLSAADLAEVAGADALERAVTSGVVTTSDQGGHLLVHPFHPLYTERIRSGLGRLAARRLRKVLVAQLSATAPTHLGGRLRIAGLALDSDVPPDPDDLVALSWEAMRMGDLALGERLARGALDQTGALSARLPLAHALSWQGRGRDADAVLAPVDPETLSQWDLTAWTLPKAANRFWMLSESGEAVAYLAEMRSRISEPAAYHTLDALAATFAMNCGDLDRAVRVASVVLESPQAQDLAVAWSAATAALSSARLGRFDDVPGLAVRGLEAAHPGLLRFTIGFGQALTAIMAGDVAAAGERARHYLTFSEFQQPGRAIAEVVFGHTLLAAGAFTEAATVLFSAAAALTSTGYSWGPLALMGLAQALGQQGRAAEAADALQRAVAAHGLRSRMYAPELELARAWTLAAGRDLPGAVAAAREALREAEQTGQAAVALRAIQEAVRLGDVTGLRAARRINADVDCVAGRLCIDHASALSDRNGGALDAVSVELEAAGMVAVAADAAAQAAAAHRARGHRTAEVAARARAGALARRCGMPATPALDEVLNPLPLTGREREVAVKVAQGLSNRAIAERLGVSVRTVEGHVYRACVKLDLPDRSALARTVGTSPAPSVTPSSKNR</sequence>
<evidence type="ECO:0000313" key="6">
    <source>
        <dbReference type="Proteomes" id="UP000466517"/>
    </source>
</evidence>
<dbReference type="PRINTS" id="PR00038">
    <property type="entry name" value="HTHLUXR"/>
</dbReference>
<feature type="domain" description="HTH luxR-type" evidence="4">
    <location>
        <begin position="801"/>
        <end position="866"/>
    </location>
</feature>
<gene>
    <name evidence="5" type="ORF">MMAD_17290</name>
</gene>
<keyword evidence="1" id="KW-0805">Transcription regulation</keyword>
<dbReference type="Gene3D" id="1.25.40.10">
    <property type="entry name" value="Tetratricopeptide repeat domain"/>
    <property type="match status" value="1"/>
</dbReference>
<dbReference type="SUPFAM" id="SSF46894">
    <property type="entry name" value="C-terminal effector domain of the bipartite response regulators"/>
    <property type="match status" value="1"/>
</dbReference>
<dbReference type="InterPro" id="IPR003593">
    <property type="entry name" value="AAA+_ATPase"/>
</dbReference>
<dbReference type="GO" id="GO:0003677">
    <property type="term" value="F:DNA binding"/>
    <property type="evidence" value="ECO:0007669"/>
    <property type="project" value="UniProtKB-KW"/>
</dbReference>
<dbReference type="PRINTS" id="PR00830">
    <property type="entry name" value="ENDOLAPTASE"/>
</dbReference>
<proteinExistence type="predicted"/>
<evidence type="ECO:0000256" key="1">
    <source>
        <dbReference type="ARBA" id="ARBA00023015"/>
    </source>
</evidence>
<dbReference type="PROSITE" id="PS00622">
    <property type="entry name" value="HTH_LUXR_1"/>
    <property type="match status" value="1"/>
</dbReference>
<dbReference type="InterPro" id="IPR000792">
    <property type="entry name" value="Tscrpt_reg_LuxR_C"/>
</dbReference>
<dbReference type="GO" id="GO:0006355">
    <property type="term" value="P:regulation of DNA-templated transcription"/>
    <property type="evidence" value="ECO:0007669"/>
    <property type="project" value="InterPro"/>
</dbReference>
<keyword evidence="2" id="KW-0238">DNA-binding</keyword>
<dbReference type="EMBL" id="AP022610">
    <property type="protein sequence ID" value="BBZ27434.1"/>
    <property type="molecule type" value="Genomic_DNA"/>
</dbReference>
<accession>A0A7I7XCU8</accession>
<reference evidence="5 6" key="1">
    <citation type="journal article" date="2019" name="Emerg. Microbes Infect.">
        <title>Comprehensive subspecies identification of 175 nontuberculous mycobacteria species based on 7547 genomic profiles.</title>
        <authorList>
            <person name="Matsumoto Y."/>
            <person name="Kinjo T."/>
            <person name="Motooka D."/>
            <person name="Nabeya D."/>
            <person name="Jung N."/>
            <person name="Uechi K."/>
            <person name="Horii T."/>
            <person name="Iida T."/>
            <person name="Fujita J."/>
            <person name="Nakamura S."/>
        </authorList>
    </citation>
    <scope>NUCLEOTIDE SEQUENCE [LARGE SCALE GENOMIC DNA]</scope>
    <source>
        <strain evidence="5 6">JCM 13574</strain>
    </source>
</reference>
<dbReference type="PROSITE" id="PS50043">
    <property type="entry name" value="HTH_LUXR_2"/>
    <property type="match status" value="1"/>
</dbReference>
<evidence type="ECO:0000256" key="3">
    <source>
        <dbReference type="ARBA" id="ARBA00023163"/>
    </source>
</evidence>
<dbReference type="PANTHER" id="PTHR44688:SF16">
    <property type="entry name" value="DNA-BINDING TRANSCRIPTIONAL ACTIVATOR DEVR_DOSR"/>
    <property type="match status" value="1"/>
</dbReference>
<dbReference type="InterPro" id="IPR036388">
    <property type="entry name" value="WH-like_DNA-bd_sf"/>
</dbReference>
<dbReference type="SMART" id="SM00421">
    <property type="entry name" value="HTH_LUXR"/>
    <property type="match status" value="1"/>
</dbReference>
<dbReference type="CDD" id="cd06170">
    <property type="entry name" value="LuxR_C_like"/>
    <property type="match status" value="1"/>
</dbReference>
<dbReference type="Gene3D" id="1.10.10.10">
    <property type="entry name" value="Winged helix-like DNA-binding domain superfamily/Winged helix DNA-binding domain"/>
    <property type="match status" value="1"/>
</dbReference>
<protein>
    <submittedName>
        <fullName evidence="5">Transcriptional regulator</fullName>
    </submittedName>
</protein>
<keyword evidence="3" id="KW-0804">Transcription</keyword>
<dbReference type="SUPFAM" id="SSF52540">
    <property type="entry name" value="P-loop containing nucleoside triphosphate hydrolases"/>
    <property type="match status" value="1"/>
</dbReference>
<dbReference type="Gene3D" id="3.40.50.300">
    <property type="entry name" value="P-loop containing nucleotide triphosphate hydrolases"/>
    <property type="match status" value="1"/>
</dbReference>
<dbReference type="InterPro" id="IPR041664">
    <property type="entry name" value="AAA_16"/>
</dbReference>
<dbReference type="InterPro" id="IPR011990">
    <property type="entry name" value="TPR-like_helical_dom_sf"/>
</dbReference>
<dbReference type="InterPro" id="IPR027417">
    <property type="entry name" value="P-loop_NTPase"/>
</dbReference>
<evidence type="ECO:0000256" key="2">
    <source>
        <dbReference type="ARBA" id="ARBA00023125"/>
    </source>
</evidence>
<dbReference type="AlphaFoldDB" id="A0A7I7XCU8"/>
<dbReference type="InterPro" id="IPR016032">
    <property type="entry name" value="Sig_transdc_resp-reg_C-effctor"/>
</dbReference>
<organism evidence="5 6">
    <name type="scientific">Mycolicibacterium madagascariense</name>
    <dbReference type="NCBI Taxonomy" id="212765"/>
    <lineage>
        <taxon>Bacteria</taxon>
        <taxon>Bacillati</taxon>
        <taxon>Actinomycetota</taxon>
        <taxon>Actinomycetes</taxon>
        <taxon>Mycobacteriales</taxon>
        <taxon>Mycobacteriaceae</taxon>
        <taxon>Mycolicibacterium</taxon>
    </lineage>
</organism>
<dbReference type="PANTHER" id="PTHR44688">
    <property type="entry name" value="DNA-BINDING TRANSCRIPTIONAL ACTIVATOR DEVR_DOSR"/>
    <property type="match status" value="1"/>
</dbReference>
<dbReference type="KEGG" id="mmag:MMAD_17290"/>
<keyword evidence="6" id="KW-1185">Reference proteome</keyword>
<dbReference type="Pfam" id="PF00196">
    <property type="entry name" value="GerE"/>
    <property type="match status" value="1"/>
</dbReference>
<dbReference type="Proteomes" id="UP000466517">
    <property type="component" value="Chromosome"/>
</dbReference>
<dbReference type="Pfam" id="PF13191">
    <property type="entry name" value="AAA_16"/>
    <property type="match status" value="1"/>
</dbReference>
<evidence type="ECO:0000259" key="4">
    <source>
        <dbReference type="PROSITE" id="PS50043"/>
    </source>
</evidence>
<dbReference type="SMART" id="SM00382">
    <property type="entry name" value="AAA"/>
    <property type="match status" value="1"/>
</dbReference>
<evidence type="ECO:0000313" key="5">
    <source>
        <dbReference type="EMBL" id="BBZ27434.1"/>
    </source>
</evidence>
<name>A0A7I7XCU8_9MYCO</name>